<keyword evidence="3 4" id="KW-0949">S-adenosyl-L-methionine</keyword>
<feature type="active site" description="Nucleophile" evidence="4">
    <location>
        <position position="454"/>
    </location>
</feature>
<dbReference type="PROSITE" id="PS01230">
    <property type="entry name" value="TRMA_1"/>
    <property type="match status" value="1"/>
</dbReference>
<dbReference type="PANTHER" id="PTHR11061">
    <property type="entry name" value="RNA M5U METHYLTRANSFERASE"/>
    <property type="match status" value="1"/>
</dbReference>
<dbReference type="eggNOG" id="COG2265">
    <property type="taxonomic scope" value="Bacteria"/>
</dbReference>
<dbReference type="AlphaFoldDB" id="E0S073"/>
<evidence type="ECO:0000256" key="5">
    <source>
        <dbReference type="PROSITE-ProRule" id="PRU10015"/>
    </source>
</evidence>
<dbReference type="Proteomes" id="UP000001299">
    <property type="component" value="Chromosome 1"/>
</dbReference>
<dbReference type="PROSITE" id="PS51687">
    <property type="entry name" value="SAM_MT_RNA_M5U"/>
    <property type="match status" value="1"/>
</dbReference>
<accession>E0S073</accession>
<evidence type="ECO:0000313" key="7">
    <source>
        <dbReference type="EMBL" id="ADL35560.1"/>
    </source>
</evidence>
<dbReference type="Gene3D" id="2.40.50.1070">
    <property type="match status" value="1"/>
</dbReference>
<dbReference type="InterPro" id="IPR029063">
    <property type="entry name" value="SAM-dependent_MTases_sf"/>
</dbReference>
<sequence length="496" mass="54831">MKYDKGNLLTVEITDIGNDGEGIGKIDGYTLFIKDAVIGDVVSAKIMKAKKNYAYAHLEEVITPSVDRVEAKCPVARACGGCQTQNMSYEKELEFKQRKVRNNIVRLGGFDESFVDSIMEPIIGMDEPWRYRNKAQFPIGKDKNGRIIAGFYAGRTHSIIPVTDCLIGTAENKDILSVIISHMEKNNIEPYDETSGKGLMRHVLIRKGFTSGQIMVCLVLNYKGISKNKKFAGINADGENTAIEYISGQKELVTRLSQIKGMTSISVSINTDKTNVIMGTEIHTIWGNDTISDTLCGLEFDISPLSFYQVNPVQCEKLYGQAIEYAGLTGEETVWDLYCGIGTITLSMAKKAGHVYGVEIIPDAIEDAKKNALRNGLTNADFFCGKAEEVLPDFYANGRLEEKDKHALQSEYNISESALHPDVIVVDPPRKGCDQACLDTMLKMSPDRIVYVSCDSATLARDLRILADGGYELKAIRPCDMFGHTVHVETVVLLTK</sequence>
<dbReference type="EMBL" id="CP001810">
    <property type="protein sequence ID" value="ADL35560.1"/>
    <property type="molecule type" value="Genomic_DNA"/>
</dbReference>
<dbReference type="KEGG" id="bpb:bpr_I2830"/>
<dbReference type="InterPro" id="IPR010280">
    <property type="entry name" value="U5_MeTrfase_fam"/>
</dbReference>
<dbReference type="EC" id="2.1.1.-" evidence="7"/>
<feature type="binding site" evidence="4">
    <location>
        <position position="359"/>
    </location>
    <ligand>
        <name>S-adenosyl-L-methionine</name>
        <dbReference type="ChEBI" id="CHEBI:59789"/>
    </ligand>
</feature>
<evidence type="ECO:0000256" key="3">
    <source>
        <dbReference type="ARBA" id="ARBA00022691"/>
    </source>
</evidence>
<comment type="similarity">
    <text evidence="4">Belongs to the class I-like SAM-binding methyltransferase superfamily. RNA M5U methyltransferase family.</text>
</comment>
<dbReference type="GO" id="GO:0070475">
    <property type="term" value="P:rRNA base methylation"/>
    <property type="evidence" value="ECO:0007669"/>
    <property type="project" value="TreeGrafter"/>
</dbReference>
<evidence type="ECO:0000256" key="2">
    <source>
        <dbReference type="ARBA" id="ARBA00022679"/>
    </source>
</evidence>
<dbReference type="PANTHER" id="PTHR11061:SF30">
    <property type="entry name" value="TRNA (URACIL(54)-C(5))-METHYLTRANSFERASE"/>
    <property type="match status" value="1"/>
</dbReference>
<dbReference type="FunFam" id="2.40.50.140:FF:000097">
    <property type="entry name" value="23S rRNA (uracil(1939)-C(5))-methyltransferase RlmD"/>
    <property type="match status" value="1"/>
</dbReference>
<feature type="active site" evidence="5">
    <location>
        <position position="454"/>
    </location>
</feature>
<evidence type="ECO:0000256" key="4">
    <source>
        <dbReference type="PROSITE-ProRule" id="PRU01024"/>
    </source>
</evidence>
<dbReference type="STRING" id="515622.bpr_I2830"/>
<evidence type="ECO:0000313" key="8">
    <source>
        <dbReference type="Proteomes" id="UP000001299"/>
    </source>
</evidence>
<feature type="binding site" evidence="4">
    <location>
        <position position="427"/>
    </location>
    <ligand>
        <name>S-adenosyl-L-methionine</name>
        <dbReference type="ChEBI" id="CHEBI:59789"/>
    </ligand>
</feature>
<dbReference type="PROSITE" id="PS50926">
    <property type="entry name" value="TRAM"/>
    <property type="match status" value="1"/>
</dbReference>
<dbReference type="Pfam" id="PF01938">
    <property type="entry name" value="TRAM"/>
    <property type="match status" value="1"/>
</dbReference>
<dbReference type="InterPro" id="IPR030390">
    <property type="entry name" value="MeTrfase_TrmA_AS"/>
</dbReference>
<dbReference type="InterPro" id="IPR002792">
    <property type="entry name" value="TRAM_dom"/>
</dbReference>
<dbReference type="HOGENOM" id="CLU_014689_7_0_9"/>
<dbReference type="SUPFAM" id="SSF53335">
    <property type="entry name" value="S-adenosyl-L-methionine-dependent methyltransferases"/>
    <property type="match status" value="1"/>
</dbReference>
<dbReference type="Gene3D" id="2.40.50.140">
    <property type="entry name" value="Nucleic acid-binding proteins"/>
    <property type="match status" value="1"/>
</dbReference>
<reference evidence="7 8" key="1">
    <citation type="journal article" date="2010" name="PLoS ONE">
        <title>The glycobiome of the rumen bacterium Butyrivibrio proteoclasticus B316(T) highlights adaptation to a polysaccharide-rich environment.</title>
        <authorList>
            <person name="Kelly W.J."/>
            <person name="Leahy S.C."/>
            <person name="Altermann E."/>
            <person name="Yeoman C.J."/>
            <person name="Dunne J.C."/>
            <person name="Kong Z."/>
            <person name="Pacheco D.M."/>
            <person name="Li D."/>
            <person name="Noel S.J."/>
            <person name="Moon C.D."/>
            <person name="Cookson A.L."/>
            <person name="Attwood G.T."/>
        </authorList>
    </citation>
    <scope>NUCLEOTIDE SEQUENCE [LARGE SCALE GENOMIC DNA]</scope>
    <source>
        <strain evidence="8">ATCC 51982 / DSM 14932 / B316</strain>
    </source>
</reference>
<dbReference type="SUPFAM" id="SSF50249">
    <property type="entry name" value="Nucleic acid-binding proteins"/>
    <property type="match status" value="1"/>
</dbReference>
<dbReference type="Gene3D" id="3.40.50.150">
    <property type="entry name" value="Vaccinia Virus protein VP39"/>
    <property type="match status" value="1"/>
</dbReference>
<gene>
    <name evidence="7" type="ordered locus">bpr_I2830</name>
</gene>
<keyword evidence="2 4" id="KW-0808">Transferase</keyword>
<evidence type="ECO:0000256" key="1">
    <source>
        <dbReference type="ARBA" id="ARBA00022603"/>
    </source>
</evidence>
<feature type="domain" description="TRAM" evidence="6">
    <location>
        <begin position="2"/>
        <end position="60"/>
    </location>
</feature>
<organism evidence="7 8">
    <name type="scientific">Butyrivibrio proteoclasticus (strain ATCC 51982 / DSM 14932 / B316)</name>
    <name type="common">Clostridium proteoclasticum</name>
    <dbReference type="NCBI Taxonomy" id="515622"/>
    <lineage>
        <taxon>Bacteria</taxon>
        <taxon>Bacillati</taxon>
        <taxon>Bacillota</taxon>
        <taxon>Clostridia</taxon>
        <taxon>Lachnospirales</taxon>
        <taxon>Lachnospiraceae</taxon>
        <taxon>Butyrivibrio</taxon>
    </lineage>
</organism>
<proteinExistence type="inferred from homology"/>
<dbReference type="CDD" id="cd02440">
    <property type="entry name" value="AdoMet_MTases"/>
    <property type="match status" value="1"/>
</dbReference>
<feature type="binding site" evidence="4">
    <location>
        <position position="309"/>
    </location>
    <ligand>
        <name>S-adenosyl-L-methionine</name>
        <dbReference type="ChEBI" id="CHEBI:59789"/>
    </ligand>
</feature>
<dbReference type="NCBIfam" id="TIGR00479">
    <property type="entry name" value="rumA"/>
    <property type="match status" value="1"/>
</dbReference>
<name>E0S073_BUTPB</name>
<dbReference type="GO" id="GO:0070041">
    <property type="term" value="F:rRNA (uridine-C5-)-methyltransferase activity"/>
    <property type="evidence" value="ECO:0007669"/>
    <property type="project" value="TreeGrafter"/>
</dbReference>
<evidence type="ECO:0000259" key="6">
    <source>
        <dbReference type="PROSITE" id="PS50926"/>
    </source>
</evidence>
<dbReference type="InterPro" id="IPR012340">
    <property type="entry name" value="NA-bd_OB-fold"/>
</dbReference>
<protein>
    <submittedName>
        <fullName evidence="7">23S rRNA methyltransferase</fullName>
        <ecNumber evidence="7">2.1.1.-</ecNumber>
    </submittedName>
</protein>
<dbReference type="Pfam" id="PF05958">
    <property type="entry name" value="tRNA_U5-meth_tr"/>
    <property type="match status" value="1"/>
</dbReference>
<keyword evidence="1 4" id="KW-0489">Methyltransferase</keyword>
<feature type="binding site" evidence="4">
    <location>
        <position position="338"/>
    </location>
    <ligand>
        <name>S-adenosyl-L-methionine</name>
        <dbReference type="ChEBI" id="CHEBI:59789"/>
    </ligand>
</feature>
<keyword evidence="8" id="KW-1185">Reference proteome</keyword>